<dbReference type="GO" id="GO:0003677">
    <property type="term" value="F:DNA binding"/>
    <property type="evidence" value="ECO:0007669"/>
    <property type="project" value="InterPro"/>
</dbReference>
<keyword evidence="3" id="KW-1185">Reference proteome</keyword>
<accession>A0A0R2HD23</accession>
<reference evidence="2 3" key="1">
    <citation type="journal article" date="2015" name="Genome Announc.">
        <title>Expanding the biotechnology potential of lactobacilli through comparative genomics of 213 strains and associated genera.</title>
        <authorList>
            <person name="Sun Z."/>
            <person name="Harris H.M."/>
            <person name="McCann A."/>
            <person name="Guo C."/>
            <person name="Argimon S."/>
            <person name="Zhang W."/>
            <person name="Yang X."/>
            <person name="Jeffery I.B."/>
            <person name="Cooney J.C."/>
            <person name="Kagawa T.F."/>
            <person name="Liu W."/>
            <person name="Song Y."/>
            <person name="Salvetti E."/>
            <person name="Wrobel A."/>
            <person name="Rasinkangas P."/>
            <person name="Parkhill J."/>
            <person name="Rea M.C."/>
            <person name="O'Sullivan O."/>
            <person name="Ritari J."/>
            <person name="Douillard F.P."/>
            <person name="Paul Ross R."/>
            <person name="Yang R."/>
            <person name="Briner A.E."/>
            <person name="Felis G.E."/>
            <person name="de Vos W.M."/>
            <person name="Barrangou R."/>
            <person name="Klaenhammer T.R."/>
            <person name="Caufield P.W."/>
            <person name="Cui Y."/>
            <person name="Zhang H."/>
            <person name="O'Toole P.W."/>
        </authorList>
    </citation>
    <scope>NUCLEOTIDE SEQUENCE [LARGE SCALE GENOMIC DNA]</scope>
    <source>
        <strain evidence="2 3">DSM 20405</strain>
    </source>
</reference>
<feature type="domain" description="HTH LytTR-type" evidence="1">
    <location>
        <begin position="130"/>
        <end position="213"/>
    </location>
</feature>
<dbReference type="PATRIC" id="fig|1410657.5.peg.1470"/>
<evidence type="ECO:0000313" key="2">
    <source>
        <dbReference type="EMBL" id="KRN50927.1"/>
    </source>
</evidence>
<proteinExistence type="predicted"/>
<gene>
    <name evidence="2" type="ORF">IV49_GL001421</name>
</gene>
<dbReference type="Proteomes" id="UP000051841">
    <property type="component" value="Unassembled WGS sequence"/>
</dbReference>
<sequence>MVGMSEKVFCYIKDNLLHDKLMRIYQNVNFILCSSKERLLNFCRRNESSIVLVEDELDLLSQVKYYSNIYAIYFTQNNDHYLEAIKLRADDVIHDYSEESLEAIRLRFYYCCPYNHTVVDINVDGNPLIFSTQEIYVVEMRNRKVTLYTYYGTYSLGLHAFRKDKKFLYNHHFRQVRKGIYVNLMQIRSFENNTVLMGNNSSYHLTRTYKCDFERDYEEVRAGLMVKK</sequence>
<organism evidence="2 3">
    <name type="scientific">Kandleria vitulina DSM 20405</name>
    <dbReference type="NCBI Taxonomy" id="1410657"/>
    <lineage>
        <taxon>Bacteria</taxon>
        <taxon>Bacillati</taxon>
        <taxon>Bacillota</taxon>
        <taxon>Erysipelotrichia</taxon>
        <taxon>Erysipelotrichales</taxon>
        <taxon>Coprobacillaceae</taxon>
        <taxon>Kandleria</taxon>
    </lineage>
</organism>
<dbReference type="Pfam" id="PF04397">
    <property type="entry name" value="LytTR"/>
    <property type="match status" value="1"/>
</dbReference>
<dbReference type="AlphaFoldDB" id="A0A0R2HD23"/>
<protein>
    <recommendedName>
        <fullName evidence="1">HTH LytTR-type domain-containing protein</fullName>
    </recommendedName>
</protein>
<evidence type="ECO:0000313" key="3">
    <source>
        <dbReference type="Proteomes" id="UP000051841"/>
    </source>
</evidence>
<dbReference type="Gene3D" id="2.40.50.1020">
    <property type="entry name" value="LytTr DNA-binding domain"/>
    <property type="match status" value="1"/>
</dbReference>
<evidence type="ECO:0000259" key="1">
    <source>
        <dbReference type="Pfam" id="PF04397"/>
    </source>
</evidence>
<dbReference type="EMBL" id="JQBL01000004">
    <property type="protein sequence ID" value="KRN50927.1"/>
    <property type="molecule type" value="Genomic_DNA"/>
</dbReference>
<dbReference type="InterPro" id="IPR007492">
    <property type="entry name" value="LytTR_DNA-bd_dom"/>
</dbReference>
<comment type="caution">
    <text evidence="2">The sequence shown here is derived from an EMBL/GenBank/DDBJ whole genome shotgun (WGS) entry which is preliminary data.</text>
</comment>
<name>A0A0R2HD23_9FIRM</name>